<dbReference type="InterPro" id="IPR001138">
    <property type="entry name" value="Zn2Cys6_DnaBD"/>
</dbReference>
<dbReference type="InterPro" id="IPR050987">
    <property type="entry name" value="AtrR-like"/>
</dbReference>
<keyword evidence="4" id="KW-1133">Transmembrane helix</keyword>
<protein>
    <submittedName>
        <fullName evidence="6">Fungal specific transcription factor domain protein</fullName>
    </submittedName>
</protein>
<keyword evidence="4" id="KW-0812">Transmembrane</keyword>
<evidence type="ECO:0000256" key="2">
    <source>
        <dbReference type="ARBA" id="ARBA00023242"/>
    </source>
</evidence>
<keyword evidence="1" id="KW-0479">Metal-binding</keyword>
<dbReference type="PANTHER" id="PTHR46910">
    <property type="entry name" value="TRANSCRIPTION FACTOR PDR1"/>
    <property type="match status" value="1"/>
</dbReference>
<comment type="caution">
    <text evidence="6">The sequence shown here is derived from an EMBL/GenBank/DDBJ whole genome shotgun (WGS) entry which is preliminary data.</text>
</comment>
<gene>
    <name evidence="6" type="ORF">GQ602_002954</name>
</gene>
<dbReference type="GO" id="GO:0008270">
    <property type="term" value="F:zinc ion binding"/>
    <property type="evidence" value="ECO:0007669"/>
    <property type="project" value="InterPro"/>
</dbReference>
<dbReference type="OrthoDB" id="103819at2759"/>
<dbReference type="InterPro" id="IPR007219">
    <property type="entry name" value="XnlR_reg_dom"/>
</dbReference>
<dbReference type="CDD" id="cd12148">
    <property type="entry name" value="fungal_TF_MHR"/>
    <property type="match status" value="1"/>
</dbReference>
<dbReference type="GO" id="GO:0006351">
    <property type="term" value="P:DNA-templated transcription"/>
    <property type="evidence" value="ECO:0007669"/>
    <property type="project" value="InterPro"/>
</dbReference>
<dbReference type="Gene3D" id="4.10.240.10">
    <property type="entry name" value="Zn(2)-C6 fungal-type DNA-binding domain"/>
    <property type="match status" value="1"/>
</dbReference>
<dbReference type="GO" id="GO:0003677">
    <property type="term" value="F:DNA binding"/>
    <property type="evidence" value="ECO:0007669"/>
    <property type="project" value="InterPro"/>
</dbReference>
<name>A0A8H4VDV1_9HYPO</name>
<keyword evidence="2" id="KW-0539">Nucleus</keyword>
<feature type="region of interest" description="Disordered" evidence="3">
    <location>
        <begin position="108"/>
        <end position="138"/>
    </location>
</feature>
<dbReference type="SMART" id="SM00066">
    <property type="entry name" value="GAL4"/>
    <property type="match status" value="1"/>
</dbReference>
<dbReference type="PANTHER" id="PTHR46910:SF5">
    <property type="entry name" value="ZN(II)2CYS6 TRANSCRIPTION FACTOR (EUROFUNG)"/>
    <property type="match status" value="1"/>
</dbReference>
<evidence type="ECO:0000313" key="7">
    <source>
        <dbReference type="Proteomes" id="UP000562929"/>
    </source>
</evidence>
<dbReference type="Proteomes" id="UP000562929">
    <property type="component" value="Unassembled WGS sequence"/>
</dbReference>
<evidence type="ECO:0000259" key="5">
    <source>
        <dbReference type="PROSITE" id="PS50048"/>
    </source>
</evidence>
<dbReference type="SUPFAM" id="SSF57701">
    <property type="entry name" value="Zn2/Cys6 DNA-binding domain"/>
    <property type="match status" value="1"/>
</dbReference>
<proteinExistence type="predicted"/>
<dbReference type="Pfam" id="PF00172">
    <property type="entry name" value="Zn_clus"/>
    <property type="match status" value="1"/>
</dbReference>
<organism evidence="6 7">
    <name type="scientific">Ophiocordyceps camponoti-floridani</name>
    <dbReference type="NCBI Taxonomy" id="2030778"/>
    <lineage>
        <taxon>Eukaryota</taxon>
        <taxon>Fungi</taxon>
        <taxon>Dikarya</taxon>
        <taxon>Ascomycota</taxon>
        <taxon>Pezizomycotina</taxon>
        <taxon>Sordariomycetes</taxon>
        <taxon>Hypocreomycetidae</taxon>
        <taxon>Hypocreales</taxon>
        <taxon>Ophiocordycipitaceae</taxon>
        <taxon>Ophiocordyceps</taxon>
    </lineage>
</organism>
<evidence type="ECO:0000256" key="4">
    <source>
        <dbReference type="SAM" id="Phobius"/>
    </source>
</evidence>
<reference evidence="6 7" key="1">
    <citation type="journal article" date="2020" name="G3 (Bethesda)">
        <title>Genetic Underpinnings of Host Manipulation by Ophiocordyceps as Revealed by Comparative Transcriptomics.</title>
        <authorList>
            <person name="Will I."/>
            <person name="Das B."/>
            <person name="Trinh T."/>
            <person name="Brachmann A."/>
            <person name="Ohm R.A."/>
            <person name="de Bekker C."/>
        </authorList>
    </citation>
    <scope>NUCLEOTIDE SEQUENCE [LARGE SCALE GENOMIC DNA]</scope>
    <source>
        <strain evidence="6 7">EC05</strain>
    </source>
</reference>
<dbReference type="CDD" id="cd00067">
    <property type="entry name" value="GAL4"/>
    <property type="match status" value="1"/>
</dbReference>
<dbReference type="EMBL" id="JAACLJ010000003">
    <property type="protein sequence ID" value="KAF4589065.1"/>
    <property type="molecule type" value="Genomic_DNA"/>
</dbReference>
<evidence type="ECO:0000313" key="6">
    <source>
        <dbReference type="EMBL" id="KAF4589065.1"/>
    </source>
</evidence>
<dbReference type="InterPro" id="IPR036864">
    <property type="entry name" value="Zn2-C6_fun-type_DNA-bd_sf"/>
</dbReference>
<dbReference type="PROSITE" id="PS50048">
    <property type="entry name" value="ZN2_CY6_FUNGAL_2"/>
    <property type="match status" value="1"/>
</dbReference>
<dbReference type="SMART" id="SM00906">
    <property type="entry name" value="Fungal_trans"/>
    <property type="match status" value="1"/>
</dbReference>
<sequence>MQSEAINTPDLTTDEAAAAGRRACDQCRLRKIRCDREWPCSNCRIAKRTCSSTGAGQRPKEPRQRVLISSRYEGKIDKIEARLGNIESILRSLTSTIAQDHAQLRPSTSFTPVTASGVPPTVSSTADHDVSSDESALDADDGLTAQTTFASEFVETAVGRGPLPQTNPSMEAALGNLRHLVQLQKRRSAGSGPRFPLQRSLPVGGLCKLAMPPMPAVVALLKQTKNAPPSIFSIVSTLVGIDDFVGLCRIVYFATDDFSDATFTIVNGMLYNLFLEHHALATDAVIRDEYHAYMQQCRVNLETCLANTPLFLSAKAETIQALLLGIIYAIDVSLPSVAWNLTCTAAQLCQVAGYHRAETRKLDSPATSKLKDVLFWHIYSLDKSLSLRLGRAPVINDCDIDISLISAFDTNDPLTTNAILALWVKFGRLQSRVYEQLYSPVALTRPRAELTERAEALARDCRSLEAESKECHEPLYSYLQNANTSELVATFMRGDEVQLQVTCTLVYQVIPAAPGSQSRFCDECLEAARKAIRTHMKCTLRDLGSYFRSIYIHWNLLLTPFAPFFVLFCYVIETSSTEDLNLLRELVASLSESRGLSESVAKLYRLMQVMVDIAGLYVEAKEQQLQDQTMVPIGDEFEMYLSQLGFMPTEEHAMSNNTPGDDKGQTTQIADWFSGNRNMMGLLEEDLSQIDAYKWMQ</sequence>
<accession>A0A8H4VDV1</accession>
<feature type="transmembrane region" description="Helical" evidence="4">
    <location>
        <begin position="551"/>
        <end position="572"/>
    </location>
</feature>
<dbReference type="PROSITE" id="PS00463">
    <property type="entry name" value="ZN2_CY6_FUNGAL_1"/>
    <property type="match status" value="1"/>
</dbReference>
<keyword evidence="4" id="KW-0472">Membrane</keyword>
<evidence type="ECO:0000256" key="3">
    <source>
        <dbReference type="SAM" id="MobiDB-lite"/>
    </source>
</evidence>
<evidence type="ECO:0000256" key="1">
    <source>
        <dbReference type="ARBA" id="ARBA00022723"/>
    </source>
</evidence>
<dbReference type="Pfam" id="PF04082">
    <property type="entry name" value="Fungal_trans"/>
    <property type="match status" value="1"/>
</dbReference>
<dbReference type="AlphaFoldDB" id="A0A8H4VDV1"/>
<keyword evidence="7" id="KW-1185">Reference proteome</keyword>
<feature type="domain" description="Zn(2)-C6 fungal-type" evidence="5">
    <location>
        <begin position="23"/>
        <end position="52"/>
    </location>
</feature>
<dbReference type="GO" id="GO:0000981">
    <property type="term" value="F:DNA-binding transcription factor activity, RNA polymerase II-specific"/>
    <property type="evidence" value="ECO:0007669"/>
    <property type="project" value="InterPro"/>
</dbReference>